<dbReference type="Proteomes" id="UP000830768">
    <property type="component" value="Chromosome 6"/>
</dbReference>
<gene>
    <name evidence="1" type="ORF">LCI18_007743</name>
</gene>
<sequence>MLTGNEMPQSTGARAWSGRMSSSMPGLVTGHIAVESFANQNPCCVLRLLGTQIALGSSSRICWVRYATIGHFIFINPSQNLQHQAGSVRPNNYTHAPHPQGAIRISKQGKGCGEVRNYSRANIGPFIPFGAITACGW</sequence>
<protein>
    <submittedName>
        <fullName evidence="1">Uncharacterized protein</fullName>
    </submittedName>
</protein>
<name>A0ACD3Z6W3_FUSSC</name>
<accession>A0ACD3Z6W3</accession>
<proteinExistence type="predicted"/>
<evidence type="ECO:0000313" key="2">
    <source>
        <dbReference type="Proteomes" id="UP000830768"/>
    </source>
</evidence>
<reference evidence="1" key="1">
    <citation type="submission" date="2021-11" db="EMBL/GenBank/DDBJ databases">
        <title>Fusarium solani-melongenae Genome sequencing and assembly.</title>
        <authorList>
            <person name="Xie S."/>
            <person name="Huang L."/>
            <person name="Zhang X."/>
        </authorList>
    </citation>
    <scope>NUCLEOTIDE SEQUENCE</scope>
    <source>
        <strain evidence="1">CRI 24-3</strain>
    </source>
</reference>
<dbReference type="EMBL" id="CP090035">
    <property type="protein sequence ID" value="UPK96808.1"/>
    <property type="molecule type" value="Genomic_DNA"/>
</dbReference>
<organism evidence="1 2">
    <name type="scientific">Fusarium solani subsp. cucurbitae</name>
    <name type="common">Neocosmosporum cucurbitae</name>
    <dbReference type="NCBI Taxonomy" id="2747967"/>
    <lineage>
        <taxon>Eukaryota</taxon>
        <taxon>Fungi</taxon>
        <taxon>Dikarya</taxon>
        <taxon>Ascomycota</taxon>
        <taxon>Pezizomycotina</taxon>
        <taxon>Sordariomycetes</taxon>
        <taxon>Hypocreomycetidae</taxon>
        <taxon>Hypocreales</taxon>
        <taxon>Nectriaceae</taxon>
        <taxon>Fusarium</taxon>
        <taxon>Fusarium solani species complex</taxon>
    </lineage>
</organism>
<evidence type="ECO:0000313" key="1">
    <source>
        <dbReference type="EMBL" id="UPK96808.1"/>
    </source>
</evidence>
<keyword evidence="2" id="KW-1185">Reference proteome</keyword>